<accession>A0A6H1U4M4</accession>
<evidence type="ECO:0000313" key="3">
    <source>
        <dbReference type="Proteomes" id="UP000500857"/>
    </source>
</evidence>
<name>A0A6H1U4M4_9CYAN</name>
<protein>
    <submittedName>
        <fullName evidence="2">M28 family peptidase</fullName>
    </submittedName>
</protein>
<dbReference type="GO" id="GO:0008235">
    <property type="term" value="F:metalloexopeptidase activity"/>
    <property type="evidence" value="ECO:0007669"/>
    <property type="project" value="InterPro"/>
</dbReference>
<dbReference type="PANTHER" id="PTHR12147:SF26">
    <property type="entry name" value="PEPTIDASE M28 DOMAIN-CONTAINING PROTEIN"/>
    <property type="match status" value="1"/>
</dbReference>
<dbReference type="AlphaFoldDB" id="A0A6H1U4M4"/>
<dbReference type="Proteomes" id="UP000500857">
    <property type="component" value="Chromosome"/>
</dbReference>
<proteinExistence type="predicted"/>
<reference evidence="2 3" key="1">
    <citation type="submission" date="2020-04" db="EMBL/GenBank/DDBJ databases">
        <authorList>
            <person name="Basu S."/>
            <person name="Maruthanayagam V."/>
            <person name="Chakraborty S."/>
            <person name="Pramanik A."/>
            <person name="Mukherjee J."/>
            <person name="Brink B."/>
        </authorList>
    </citation>
    <scope>NUCLEOTIDE SEQUENCE [LARGE SCALE GENOMIC DNA]</scope>
    <source>
        <strain evidence="2 3">AP17</strain>
    </source>
</reference>
<dbReference type="Pfam" id="PF04389">
    <property type="entry name" value="Peptidase_M28"/>
    <property type="match status" value="2"/>
</dbReference>
<evidence type="ECO:0000259" key="1">
    <source>
        <dbReference type="Pfam" id="PF04389"/>
    </source>
</evidence>
<feature type="domain" description="Peptidase M28" evidence="1">
    <location>
        <begin position="81"/>
        <end position="173"/>
    </location>
</feature>
<dbReference type="PANTHER" id="PTHR12147">
    <property type="entry name" value="METALLOPEPTIDASE M28 FAMILY MEMBER"/>
    <property type="match status" value="1"/>
</dbReference>
<dbReference type="EMBL" id="CP051167">
    <property type="protein sequence ID" value="QIZ73376.1"/>
    <property type="molecule type" value="Genomic_DNA"/>
</dbReference>
<dbReference type="RefSeq" id="WP_168571522.1">
    <property type="nucleotide sequence ID" value="NZ_CP051167.1"/>
</dbReference>
<dbReference type="InterPro" id="IPR045175">
    <property type="entry name" value="M28_fam"/>
</dbReference>
<organism evidence="2 3">
    <name type="scientific">Oxynema aestuarii AP17</name>
    <dbReference type="NCBI Taxonomy" id="2064643"/>
    <lineage>
        <taxon>Bacteria</taxon>
        <taxon>Bacillati</taxon>
        <taxon>Cyanobacteriota</taxon>
        <taxon>Cyanophyceae</taxon>
        <taxon>Oscillatoriophycideae</taxon>
        <taxon>Oscillatoriales</taxon>
        <taxon>Oscillatoriaceae</taxon>
        <taxon>Oxynema</taxon>
        <taxon>Oxynema aestuarii</taxon>
    </lineage>
</organism>
<dbReference type="InterPro" id="IPR007484">
    <property type="entry name" value="Peptidase_M28"/>
</dbReference>
<gene>
    <name evidence="2" type="ORF">HCG48_24525</name>
</gene>
<keyword evidence="3" id="KW-1185">Reference proteome</keyword>
<dbReference type="Gene3D" id="3.40.630.10">
    <property type="entry name" value="Zn peptidases"/>
    <property type="match status" value="1"/>
</dbReference>
<dbReference type="KEGG" id="oxy:HCG48_24525"/>
<dbReference type="SUPFAM" id="SSF53187">
    <property type="entry name" value="Zn-dependent exopeptidases"/>
    <property type="match status" value="1"/>
</dbReference>
<feature type="domain" description="Peptidase M28" evidence="1">
    <location>
        <begin position="230"/>
        <end position="275"/>
    </location>
</feature>
<sequence>MSTSNLSELKTRLRSHLVEVARDRDPYLATGGHFYVRQYLRDRLQQWGSVETHRFRVRGQPHENLILNLPARPDAPHSLPPLLIGAHYDAVPGSPGADDNATGLAVLLELARFFAATPIRFPLRFVAFDLEESGLLGSRAYAEYLWKKREPLRLAIALEMLGYCDETPGSQSYPAFLNYFYPDRGNFIALIANLPAIGDAIALSRQIRKTDLPCEWLSVPGRGFLVPDTRRSDHAPFWDRGYRAVMVTDTANLRNPHYHQPSDTIANLNFDFLAQVCHGLTCSLQNL</sequence>
<dbReference type="GO" id="GO:0006508">
    <property type="term" value="P:proteolysis"/>
    <property type="evidence" value="ECO:0007669"/>
    <property type="project" value="InterPro"/>
</dbReference>
<evidence type="ECO:0000313" key="2">
    <source>
        <dbReference type="EMBL" id="QIZ73376.1"/>
    </source>
</evidence>